<evidence type="ECO:0000313" key="2">
    <source>
        <dbReference type="EMBL" id="PIC41975.1"/>
    </source>
</evidence>
<dbReference type="OrthoDB" id="5874481at2759"/>
<dbReference type="EMBL" id="PDUG01000003">
    <property type="protein sequence ID" value="PIC41975.1"/>
    <property type="molecule type" value="Genomic_DNA"/>
</dbReference>
<dbReference type="PANTHER" id="PTHR21447:SF13">
    <property type="entry name" value="RING-TYPE DOMAIN-CONTAINING PROTEIN"/>
    <property type="match status" value="1"/>
</dbReference>
<protein>
    <recommendedName>
        <fullName evidence="1">DUF7809 domain-containing protein</fullName>
    </recommendedName>
</protein>
<evidence type="ECO:0000313" key="3">
    <source>
        <dbReference type="Proteomes" id="UP000230233"/>
    </source>
</evidence>
<feature type="domain" description="DUF7809" evidence="1">
    <location>
        <begin position="110"/>
        <end position="271"/>
    </location>
</feature>
<name>A0A2G5UQY4_9PELO</name>
<dbReference type="GO" id="GO:0045087">
    <property type="term" value="P:innate immune response"/>
    <property type="evidence" value="ECO:0007669"/>
    <property type="project" value="TreeGrafter"/>
</dbReference>
<gene>
    <name evidence="2" type="primary">Cnig_chr_III.g9203</name>
    <name evidence="2" type="ORF">B9Z55_009203</name>
</gene>
<sequence>MSELEHPHSSVLTKSALSRAVARYIPKELHKYAKLPFDGSNKVESNGKEELEWMLTNSDNMLRMYGSGEELAENLEIYMGLSSDRWMGYDVIETYYPVAIEYASVSEETFTQKSHMFLVLYHFLYFNVGALKYSEIYYAILSILLKSINARNDESLEFVKTVGIDKIREKVKNEFFENQIFSKQQHCIPNFKECSVMRKSDAFLEIIKEFKKLIPVWNDEYRQLETLIQKLLEEHYSDNTEELEAVFSISQFMVTYVEGIISSYPELFLPYDRVKNPNHPIAVRIFQDNELFVMKSELFNAINLLDPNSRKYEDDNGKILTLNLKSISMEFRNQIRKIDLLFAPIKRTKHAVVPIPTLSGDHCIPAVDALLEILNRLIFCHRIFQKFQEITWPILSAHLAPLLEFFSAHENCPFFVTMEKVELIEESIMNYLNNYKKIPANSVRNAKKDGFTVQNLKNELANLGITSLFPEIQDYAEAVYSEVFKSKKQEFLRTCDLFDAVEKCLLICFFKRFPDVSYL</sequence>
<evidence type="ECO:0000259" key="1">
    <source>
        <dbReference type="Pfam" id="PF25100"/>
    </source>
</evidence>
<organism evidence="2 3">
    <name type="scientific">Caenorhabditis nigoni</name>
    <dbReference type="NCBI Taxonomy" id="1611254"/>
    <lineage>
        <taxon>Eukaryota</taxon>
        <taxon>Metazoa</taxon>
        <taxon>Ecdysozoa</taxon>
        <taxon>Nematoda</taxon>
        <taxon>Chromadorea</taxon>
        <taxon>Rhabditida</taxon>
        <taxon>Rhabditina</taxon>
        <taxon>Rhabditomorpha</taxon>
        <taxon>Rhabditoidea</taxon>
        <taxon>Rhabditidae</taxon>
        <taxon>Peloderinae</taxon>
        <taxon>Caenorhabditis</taxon>
    </lineage>
</organism>
<reference evidence="3" key="1">
    <citation type="submission" date="2017-10" db="EMBL/GenBank/DDBJ databases">
        <title>Rapid genome shrinkage in a self-fertile nematode reveals novel sperm competition proteins.</title>
        <authorList>
            <person name="Yin D."/>
            <person name="Schwarz E.M."/>
            <person name="Thomas C.G."/>
            <person name="Felde R.L."/>
            <person name="Korf I.F."/>
            <person name="Cutter A.D."/>
            <person name="Schartner C.M."/>
            <person name="Ralston E.J."/>
            <person name="Meyer B.J."/>
            <person name="Haag E.S."/>
        </authorList>
    </citation>
    <scope>NUCLEOTIDE SEQUENCE [LARGE SCALE GENOMIC DNA]</scope>
    <source>
        <strain evidence="3">JU1422</strain>
    </source>
</reference>
<proteinExistence type="predicted"/>
<dbReference type="InterPro" id="IPR056711">
    <property type="entry name" value="DUF7809"/>
</dbReference>
<dbReference type="Pfam" id="PF25100">
    <property type="entry name" value="DUF7809"/>
    <property type="match status" value="1"/>
</dbReference>
<dbReference type="PANTHER" id="PTHR21447">
    <property type="entry name" value="RING-TYPE DOMAIN-CONTAINING PROTEIN-RELATED"/>
    <property type="match status" value="1"/>
</dbReference>
<comment type="caution">
    <text evidence="2">The sequence shown here is derived from an EMBL/GenBank/DDBJ whole genome shotgun (WGS) entry which is preliminary data.</text>
</comment>
<dbReference type="Proteomes" id="UP000230233">
    <property type="component" value="Chromosome III"/>
</dbReference>
<dbReference type="AlphaFoldDB" id="A0A2G5UQY4"/>
<keyword evidence="3" id="KW-1185">Reference proteome</keyword>
<accession>A0A2G5UQY4</accession>
<dbReference type="GO" id="GO:0045121">
    <property type="term" value="C:membrane raft"/>
    <property type="evidence" value="ECO:0007669"/>
    <property type="project" value="TreeGrafter"/>
</dbReference>